<protein>
    <submittedName>
        <fullName evidence="4">Myotubularin-related protein 2</fullName>
    </submittedName>
</protein>
<evidence type="ECO:0000256" key="1">
    <source>
        <dbReference type="PIRSR" id="PIRSR630564-1"/>
    </source>
</evidence>
<evidence type="ECO:0000313" key="5">
    <source>
        <dbReference type="Proteomes" id="UP000037460"/>
    </source>
</evidence>
<evidence type="ECO:0000256" key="2">
    <source>
        <dbReference type="PIRSR" id="PIRSR630564-2"/>
    </source>
</evidence>
<dbReference type="OrthoDB" id="271628at2759"/>
<dbReference type="Proteomes" id="UP000037460">
    <property type="component" value="Unassembled WGS sequence"/>
</dbReference>
<keyword evidence="5" id="KW-1185">Reference proteome</keyword>
<evidence type="ECO:0000313" key="4">
    <source>
        <dbReference type="EMBL" id="KOO28784.1"/>
    </source>
</evidence>
<feature type="active site" description="Phosphocysteine intermediate" evidence="1">
    <location>
        <position position="230"/>
    </location>
</feature>
<comment type="caution">
    <text evidence="4">The sequence shown here is derived from an EMBL/GenBank/DDBJ whole genome shotgun (WGS) entry which is preliminary data.</text>
</comment>
<accession>A0A0M0JQA8</accession>
<dbReference type="EMBL" id="JWZX01002515">
    <property type="protein sequence ID" value="KOO28784.1"/>
    <property type="molecule type" value="Genomic_DNA"/>
</dbReference>
<dbReference type="PROSITE" id="PS51339">
    <property type="entry name" value="PPASE_MYOTUBULARIN"/>
    <property type="match status" value="1"/>
</dbReference>
<feature type="binding site" evidence="2">
    <location>
        <begin position="230"/>
        <end position="236"/>
    </location>
    <ligand>
        <name>substrate</name>
    </ligand>
</feature>
<dbReference type="AlphaFoldDB" id="A0A0M0JQA8"/>
<feature type="binding site" evidence="2">
    <location>
        <begin position="168"/>
        <end position="169"/>
    </location>
    <ligand>
        <name>substrate</name>
    </ligand>
</feature>
<feature type="domain" description="Myotubularin phosphatase" evidence="3">
    <location>
        <begin position="15"/>
        <end position="409"/>
    </location>
</feature>
<dbReference type="InterPro" id="IPR029021">
    <property type="entry name" value="Prot-tyrosine_phosphatase-like"/>
</dbReference>
<dbReference type="PROSITE" id="PS00383">
    <property type="entry name" value="TYR_PHOSPHATASE_1"/>
    <property type="match status" value="1"/>
</dbReference>
<sequence>MSDLPQAASAAEDAQPSSRDLVAEYARLGVGGPSSEWKLDETSNASFDICTTYSRSLVVPVAATSEHMAEVARYRSRGRMPVLCWRQINGSTGTLIRCAQPGQGLLLKTSAADEEWIKLLWRTSGARSLVLFDSRSMLAAYANRFRGGGVEAIGRYGIPRVNYCSIRNIHVVKKLAHELRTSQFARAGASHELRAPRSSSEWLGVQARLLDASLKMADYLEEGCCVVLHCSDGWDRTSQMSSLAQLMLDAHYRTCHGFATLVEKEWSAFGHRFWMRRYLGQPIFAQFLDAVVQLLRQHPTAFGFNERFLSDLLAMHDGRSLPEADSLGRDAPITAPIQYAPFDCDSDRERLRAADARTVAAPPTAWDQLLAPERAHLYRNPEHVLPAADALMLRPDCRASKLRVWEALLVPTPRDLSRKARPSPTAALVPCCAGGTAHRPLQLEGAEAQSKAPLEFEMT</sequence>
<gene>
    <name evidence="4" type="ORF">Ctob_005545</name>
</gene>
<dbReference type="InterPro" id="IPR016130">
    <property type="entry name" value="Tyr_Pase_AS"/>
</dbReference>
<evidence type="ECO:0000259" key="3">
    <source>
        <dbReference type="PROSITE" id="PS51339"/>
    </source>
</evidence>
<proteinExistence type="predicted"/>
<dbReference type="PANTHER" id="PTHR10807">
    <property type="entry name" value="MYOTUBULARIN-RELATED"/>
    <property type="match status" value="1"/>
</dbReference>
<dbReference type="InterPro" id="IPR030564">
    <property type="entry name" value="Myotubularin"/>
</dbReference>
<dbReference type="Pfam" id="PF06602">
    <property type="entry name" value="Myotub-related"/>
    <property type="match status" value="1"/>
</dbReference>
<dbReference type="PANTHER" id="PTHR10807:SF128">
    <property type="entry name" value="PHOSPHATIDYLINOSITOL-3,5-BISPHOSPHATE 3-PHOSPHATASE"/>
    <property type="match status" value="1"/>
</dbReference>
<dbReference type="GO" id="GO:0005737">
    <property type="term" value="C:cytoplasm"/>
    <property type="evidence" value="ECO:0007669"/>
    <property type="project" value="TreeGrafter"/>
</dbReference>
<dbReference type="InterPro" id="IPR010569">
    <property type="entry name" value="Myotubularin-like_Pase_dom"/>
</dbReference>
<name>A0A0M0JQA8_9EUKA</name>
<dbReference type="SUPFAM" id="SSF52799">
    <property type="entry name" value="(Phosphotyrosine protein) phosphatases II"/>
    <property type="match status" value="1"/>
</dbReference>
<organism evidence="4 5">
    <name type="scientific">Chrysochromulina tobinii</name>
    <dbReference type="NCBI Taxonomy" id="1460289"/>
    <lineage>
        <taxon>Eukaryota</taxon>
        <taxon>Haptista</taxon>
        <taxon>Haptophyta</taxon>
        <taxon>Prymnesiophyceae</taxon>
        <taxon>Prymnesiales</taxon>
        <taxon>Chrysochromulinaceae</taxon>
        <taxon>Chrysochromulina</taxon>
    </lineage>
</organism>
<reference evidence="5" key="1">
    <citation type="journal article" date="2015" name="PLoS Genet.">
        <title>Genome Sequence and Transcriptome Analyses of Chrysochromulina tobin: Metabolic Tools for Enhanced Algal Fitness in the Prominent Order Prymnesiales (Haptophyceae).</title>
        <authorList>
            <person name="Hovde B.T."/>
            <person name="Deodato C.R."/>
            <person name="Hunsperger H.M."/>
            <person name="Ryken S.A."/>
            <person name="Yost W."/>
            <person name="Jha R.K."/>
            <person name="Patterson J."/>
            <person name="Monnat R.J. Jr."/>
            <person name="Barlow S.B."/>
            <person name="Starkenburg S.R."/>
            <person name="Cattolico R.A."/>
        </authorList>
    </citation>
    <scope>NUCLEOTIDE SEQUENCE</scope>
    <source>
        <strain evidence="5">CCMP291</strain>
    </source>
</reference>